<evidence type="ECO:0000313" key="1">
    <source>
        <dbReference type="EMBL" id="DAG03227.1"/>
    </source>
</evidence>
<protein>
    <submittedName>
        <fullName evidence="1">Uncharacterized protein</fullName>
    </submittedName>
</protein>
<name>A0A8S5V9A9_9CAUD</name>
<sequence length="57" mass="6585">MIILYHGTPRKSSVLIKFFTFFQKNRPCPEVVKLEGTPSVFAYLIGNNFTFFIIISL</sequence>
<dbReference type="EMBL" id="BK016225">
    <property type="protein sequence ID" value="DAG03227.1"/>
    <property type="molecule type" value="Genomic_DNA"/>
</dbReference>
<reference evidence="1" key="1">
    <citation type="journal article" date="2021" name="Proc. Natl. Acad. Sci. U.S.A.">
        <title>A Catalog of Tens of Thousands of Viruses from Human Metagenomes Reveals Hidden Associations with Chronic Diseases.</title>
        <authorList>
            <person name="Tisza M.J."/>
            <person name="Buck C.B."/>
        </authorList>
    </citation>
    <scope>NUCLEOTIDE SEQUENCE</scope>
    <source>
        <strain evidence="1">Ctmva1</strain>
    </source>
</reference>
<organism evidence="1">
    <name type="scientific">Siphoviridae sp. ctmva1</name>
    <dbReference type="NCBI Taxonomy" id="2825656"/>
    <lineage>
        <taxon>Viruses</taxon>
        <taxon>Duplodnaviria</taxon>
        <taxon>Heunggongvirae</taxon>
        <taxon>Uroviricota</taxon>
        <taxon>Caudoviricetes</taxon>
    </lineage>
</organism>
<proteinExistence type="predicted"/>
<accession>A0A8S5V9A9</accession>